<feature type="transmembrane region" description="Helical" evidence="2">
    <location>
        <begin position="6"/>
        <end position="28"/>
    </location>
</feature>
<dbReference type="EMBL" id="JANIEX010000324">
    <property type="protein sequence ID" value="KAJ3568783.1"/>
    <property type="molecule type" value="Genomic_DNA"/>
</dbReference>
<gene>
    <name evidence="3" type="ORF">NP233_g5491</name>
</gene>
<evidence type="ECO:0008006" key="5">
    <source>
        <dbReference type="Google" id="ProtNLM"/>
    </source>
</evidence>
<accession>A0AAD5VSS2</accession>
<evidence type="ECO:0000256" key="1">
    <source>
        <dbReference type="SAM" id="MobiDB-lite"/>
    </source>
</evidence>
<sequence>MSPQSFMCWVAFVILAITYFILLFSWLWDTLSSHLPIVRCTYSEWKALFVGTLPWRQQYECENRLVRRLRGSGAILFVALAGACGFYAVVVKPVGNWSFFNQYEMAHFVSPPSRYAGTFANSIPSIIMVTPGALQNPTTTDRILSANISSNVLVPYDCVEVNLSDIPISAPYPSSGIRCDSADGDISNTSLMADDGVGRGIWSYTYTIEFSGLPMSLDSAYVAFYLFNGPASSTQNIIENTDPVILQPGDRLRGTPQVSIRQIIVNRGAAAFAVTKRETSWAWHIRSLNPDQASNLKPLSSTQASLRIIPPPVHPKVVYQRETAQYTFLGGLSFAGGVWTTLNGTFAAIFGSTLFLVMFGIKPLSVYGLVHLMYKKRPELISQNQELSDEEMKRIIRIVREHLLDADHKNENLRSGGGDGNSKPIDEDAAGDISQEDARISNENVRLV</sequence>
<protein>
    <recommendedName>
        <fullName evidence="5">Transmembrane protein</fullName>
    </recommendedName>
</protein>
<organism evidence="3 4">
    <name type="scientific">Leucocoprinus birnbaumii</name>
    <dbReference type="NCBI Taxonomy" id="56174"/>
    <lineage>
        <taxon>Eukaryota</taxon>
        <taxon>Fungi</taxon>
        <taxon>Dikarya</taxon>
        <taxon>Basidiomycota</taxon>
        <taxon>Agaricomycotina</taxon>
        <taxon>Agaricomycetes</taxon>
        <taxon>Agaricomycetidae</taxon>
        <taxon>Agaricales</taxon>
        <taxon>Agaricineae</taxon>
        <taxon>Agaricaceae</taxon>
        <taxon>Leucocoprinus</taxon>
    </lineage>
</organism>
<name>A0AAD5VSS2_9AGAR</name>
<evidence type="ECO:0000256" key="2">
    <source>
        <dbReference type="SAM" id="Phobius"/>
    </source>
</evidence>
<evidence type="ECO:0000313" key="4">
    <source>
        <dbReference type="Proteomes" id="UP001213000"/>
    </source>
</evidence>
<keyword evidence="2" id="KW-0812">Transmembrane</keyword>
<proteinExistence type="predicted"/>
<comment type="caution">
    <text evidence="3">The sequence shown here is derived from an EMBL/GenBank/DDBJ whole genome shotgun (WGS) entry which is preliminary data.</text>
</comment>
<dbReference type="Proteomes" id="UP001213000">
    <property type="component" value="Unassembled WGS sequence"/>
</dbReference>
<keyword evidence="4" id="KW-1185">Reference proteome</keyword>
<reference evidence="3" key="1">
    <citation type="submission" date="2022-07" db="EMBL/GenBank/DDBJ databases">
        <title>Genome Sequence of Leucocoprinus birnbaumii.</title>
        <authorList>
            <person name="Buettner E."/>
        </authorList>
    </citation>
    <scope>NUCLEOTIDE SEQUENCE</scope>
    <source>
        <strain evidence="3">VT141</strain>
    </source>
</reference>
<feature type="transmembrane region" description="Helical" evidence="2">
    <location>
        <begin position="324"/>
        <end position="342"/>
    </location>
</feature>
<feature type="transmembrane region" description="Helical" evidence="2">
    <location>
        <begin position="74"/>
        <end position="95"/>
    </location>
</feature>
<feature type="transmembrane region" description="Helical" evidence="2">
    <location>
        <begin position="348"/>
        <end position="370"/>
    </location>
</feature>
<keyword evidence="2" id="KW-1133">Transmembrane helix</keyword>
<dbReference type="AlphaFoldDB" id="A0AAD5VSS2"/>
<evidence type="ECO:0000313" key="3">
    <source>
        <dbReference type="EMBL" id="KAJ3568783.1"/>
    </source>
</evidence>
<feature type="region of interest" description="Disordered" evidence="1">
    <location>
        <begin position="409"/>
        <end position="448"/>
    </location>
</feature>
<keyword evidence="2" id="KW-0472">Membrane</keyword>